<evidence type="ECO:0000256" key="6">
    <source>
        <dbReference type="ARBA" id="ARBA00023242"/>
    </source>
</evidence>
<dbReference type="Gene3D" id="1.10.10.60">
    <property type="entry name" value="Homeodomain-like"/>
    <property type="match status" value="1"/>
</dbReference>
<keyword evidence="3 8" id="KW-0238">DNA-binding</keyword>
<dbReference type="InterPro" id="IPR009057">
    <property type="entry name" value="Homeodomain-like_sf"/>
</dbReference>
<dbReference type="SMART" id="SM00389">
    <property type="entry name" value="HOX"/>
    <property type="match status" value="1"/>
</dbReference>
<comment type="subcellular location">
    <subcellularLocation>
        <location evidence="1 8">Nucleus</location>
    </subcellularLocation>
</comment>
<feature type="region of interest" description="Disordered" evidence="9">
    <location>
        <begin position="50"/>
        <end position="128"/>
    </location>
</feature>
<evidence type="ECO:0000259" key="10">
    <source>
        <dbReference type="PROSITE" id="PS50071"/>
    </source>
</evidence>
<name>A0A2T3YV67_TRIA4</name>
<reference evidence="11 12" key="1">
    <citation type="submission" date="2016-07" db="EMBL/GenBank/DDBJ databases">
        <title>Multiple horizontal gene transfer events from other fungi enriched the ability of initially mycotrophic Trichoderma (Ascomycota) to feed on dead plant biomass.</title>
        <authorList>
            <consortium name="DOE Joint Genome Institute"/>
            <person name="Aerts A."/>
            <person name="Atanasova L."/>
            <person name="Chenthamara K."/>
            <person name="Zhang J."/>
            <person name="Grujic M."/>
            <person name="Henrissat B."/>
            <person name="Kuo A."/>
            <person name="Salamov A."/>
            <person name="Lipzen A."/>
            <person name="Labutti K."/>
            <person name="Barry K."/>
            <person name="Miao Y."/>
            <person name="Rahimi M.J."/>
            <person name="Shen Q."/>
            <person name="Grigoriev I.V."/>
            <person name="Kubicek C.P."/>
            <person name="Druzhinina I.S."/>
        </authorList>
    </citation>
    <scope>NUCLEOTIDE SEQUENCE [LARGE SCALE GENOMIC DNA]</scope>
    <source>
        <strain evidence="11 12">CBS 433.97</strain>
    </source>
</reference>
<dbReference type="CDD" id="cd00086">
    <property type="entry name" value="homeodomain"/>
    <property type="match status" value="1"/>
</dbReference>
<evidence type="ECO:0000256" key="7">
    <source>
        <dbReference type="ARBA" id="ARBA00038021"/>
    </source>
</evidence>
<feature type="compositionally biased region" description="Polar residues" evidence="9">
    <location>
        <begin position="52"/>
        <end position="63"/>
    </location>
</feature>
<sequence length="357" mass="40082">MTVIAQPASFPRGDNFFHGEWETSRSADEFRLPPIRQMFPEINLPYTDAGERSQTNGRGSISFLSPDYVASPTTKRRRIQDEAEEESFRSSHVPRTYRGPRHRVPHSPRLSPSSRDSERWNTPATVSPVTTMGVPAPVEVQVPSPAPRVALPSVTLPSLKSAVNFDNEVPSRPHELSRAYSHDYTMYHSQSHYQSQPSSPIRPFDRTPFSSVYSTPHYHDAAHFGDLGSATAGADTKQRKRRGNLPKETTDKLRAWFVAHLSHPYPTEDEKQDLMRQTGLQMNQISNWFINARRRQLPAMINQQRESDALNSGRTVSTRESNSAASPAASDGDAVLSDEGIEVLRHRQLGNMKRGSV</sequence>
<evidence type="ECO:0000256" key="5">
    <source>
        <dbReference type="ARBA" id="ARBA00023163"/>
    </source>
</evidence>
<organism evidence="11 12">
    <name type="scientific">Trichoderma asperellum (strain ATCC 204424 / CBS 433.97 / NBRC 101777)</name>
    <dbReference type="NCBI Taxonomy" id="1042311"/>
    <lineage>
        <taxon>Eukaryota</taxon>
        <taxon>Fungi</taxon>
        <taxon>Dikarya</taxon>
        <taxon>Ascomycota</taxon>
        <taxon>Pezizomycotina</taxon>
        <taxon>Sordariomycetes</taxon>
        <taxon>Hypocreomycetidae</taxon>
        <taxon>Hypocreales</taxon>
        <taxon>Hypocreaceae</taxon>
        <taxon>Trichoderma</taxon>
    </lineage>
</organism>
<evidence type="ECO:0000256" key="4">
    <source>
        <dbReference type="ARBA" id="ARBA00023155"/>
    </source>
</evidence>
<accession>A0A2T3YV67</accession>
<dbReference type="InterPro" id="IPR050224">
    <property type="entry name" value="TALE_homeobox"/>
</dbReference>
<keyword evidence="6 8" id="KW-0539">Nucleus</keyword>
<dbReference type="InterPro" id="IPR008422">
    <property type="entry name" value="KN_HD"/>
</dbReference>
<feature type="compositionally biased region" description="Polar residues" evidence="9">
    <location>
        <begin position="305"/>
        <end position="320"/>
    </location>
</feature>
<feature type="compositionally biased region" description="Low complexity" evidence="9">
    <location>
        <begin position="321"/>
        <end position="330"/>
    </location>
</feature>
<evidence type="ECO:0000313" key="11">
    <source>
        <dbReference type="EMBL" id="PTB36461.1"/>
    </source>
</evidence>
<feature type="region of interest" description="Disordered" evidence="9">
    <location>
        <begin position="224"/>
        <end position="248"/>
    </location>
</feature>
<evidence type="ECO:0000256" key="3">
    <source>
        <dbReference type="ARBA" id="ARBA00023125"/>
    </source>
</evidence>
<dbReference type="STRING" id="1042311.A0A2T3YV67"/>
<dbReference type="AlphaFoldDB" id="A0A2T3YV67"/>
<evidence type="ECO:0000256" key="8">
    <source>
        <dbReference type="PROSITE-ProRule" id="PRU00108"/>
    </source>
</evidence>
<dbReference type="OrthoDB" id="10056939at2759"/>
<dbReference type="GO" id="GO:0003677">
    <property type="term" value="F:DNA binding"/>
    <property type="evidence" value="ECO:0007669"/>
    <property type="project" value="UniProtKB-UniRule"/>
</dbReference>
<dbReference type="GO" id="GO:0006355">
    <property type="term" value="P:regulation of DNA-templated transcription"/>
    <property type="evidence" value="ECO:0007669"/>
    <property type="project" value="InterPro"/>
</dbReference>
<protein>
    <recommendedName>
        <fullName evidence="10">Homeobox domain-containing protein</fullName>
    </recommendedName>
</protein>
<comment type="similarity">
    <text evidence="7">Belongs to the TALE/TGIF homeobox family.</text>
</comment>
<dbReference type="SUPFAM" id="SSF46689">
    <property type="entry name" value="Homeodomain-like"/>
    <property type="match status" value="1"/>
</dbReference>
<dbReference type="PROSITE" id="PS50071">
    <property type="entry name" value="HOMEOBOX_2"/>
    <property type="match status" value="1"/>
</dbReference>
<dbReference type="FunFam" id="1.10.10.60:FF:000059">
    <property type="entry name" value="TGFB-induced factor homeobox 1"/>
    <property type="match status" value="1"/>
</dbReference>
<dbReference type="InterPro" id="IPR001356">
    <property type="entry name" value="HD"/>
</dbReference>
<dbReference type="PANTHER" id="PTHR11850">
    <property type="entry name" value="HOMEOBOX PROTEIN TRANSCRIPTION FACTORS"/>
    <property type="match status" value="1"/>
</dbReference>
<evidence type="ECO:0000256" key="2">
    <source>
        <dbReference type="ARBA" id="ARBA00023015"/>
    </source>
</evidence>
<keyword evidence="4 8" id="KW-0371">Homeobox</keyword>
<dbReference type="Proteomes" id="UP000240493">
    <property type="component" value="Unassembled WGS sequence"/>
</dbReference>
<keyword evidence="5" id="KW-0804">Transcription</keyword>
<dbReference type="GO" id="GO:0005634">
    <property type="term" value="C:nucleus"/>
    <property type="evidence" value="ECO:0007669"/>
    <property type="project" value="UniProtKB-SubCell"/>
</dbReference>
<evidence type="ECO:0000256" key="9">
    <source>
        <dbReference type="SAM" id="MobiDB-lite"/>
    </source>
</evidence>
<feature type="domain" description="Homeobox" evidence="10">
    <location>
        <begin position="236"/>
        <end position="299"/>
    </location>
</feature>
<feature type="compositionally biased region" description="Polar residues" evidence="9">
    <location>
        <begin position="110"/>
        <end position="128"/>
    </location>
</feature>
<evidence type="ECO:0000256" key="1">
    <source>
        <dbReference type="ARBA" id="ARBA00004123"/>
    </source>
</evidence>
<dbReference type="Pfam" id="PF05920">
    <property type="entry name" value="Homeobox_KN"/>
    <property type="match status" value="1"/>
</dbReference>
<keyword evidence="2" id="KW-0805">Transcription regulation</keyword>
<keyword evidence="12" id="KW-1185">Reference proteome</keyword>
<dbReference type="EMBL" id="KZ679270">
    <property type="protein sequence ID" value="PTB36461.1"/>
    <property type="molecule type" value="Genomic_DNA"/>
</dbReference>
<feature type="region of interest" description="Disordered" evidence="9">
    <location>
        <begin position="305"/>
        <end position="336"/>
    </location>
</feature>
<proteinExistence type="inferred from homology"/>
<feature type="DNA-binding region" description="Homeobox" evidence="8">
    <location>
        <begin position="238"/>
        <end position="300"/>
    </location>
</feature>
<gene>
    <name evidence="11" type="ORF">M441DRAFT_31059</name>
</gene>
<evidence type="ECO:0000313" key="12">
    <source>
        <dbReference type="Proteomes" id="UP000240493"/>
    </source>
</evidence>